<evidence type="ECO:0000259" key="2">
    <source>
        <dbReference type="Pfam" id="PF01458"/>
    </source>
</evidence>
<evidence type="ECO:0000313" key="5">
    <source>
        <dbReference type="Proteomes" id="UP000178659"/>
    </source>
</evidence>
<dbReference type="NCBIfam" id="TIGR01980">
    <property type="entry name" value="sufB"/>
    <property type="match status" value="1"/>
</dbReference>
<reference evidence="4 5" key="1">
    <citation type="journal article" date="2016" name="Nat. Commun.">
        <title>Thousands of microbial genomes shed light on interconnected biogeochemical processes in an aquifer system.</title>
        <authorList>
            <person name="Anantharaman K."/>
            <person name="Brown C.T."/>
            <person name="Hug L.A."/>
            <person name="Sharon I."/>
            <person name="Castelle C.J."/>
            <person name="Probst A.J."/>
            <person name="Thomas B.C."/>
            <person name="Singh A."/>
            <person name="Wilkins M.J."/>
            <person name="Karaoz U."/>
            <person name="Brodie E.L."/>
            <person name="Williams K.H."/>
            <person name="Hubbard S.S."/>
            <person name="Banfield J.F."/>
        </authorList>
    </citation>
    <scope>NUCLEOTIDE SEQUENCE [LARGE SCALE GENOMIC DNA]</scope>
</reference>
<evidence type="ECO:0000259" key="3">
    <source>
        <dbReference type="Pfam" id="PF19295"/>
    </source>
</evidence>
<feature type="domain" description="SUF system FeS cluster assembly SufBD core" evidence="2">
    <location>
        <begin position="198"/>
        <end position="432"/>
    </location>
</feature>
<dbReference type="InterPro" id="IPR010231">
    <property type="entry name" value="SUF_FeS_clus_asmbl_SufB"/>
</dbReference>
<dbReference type="PANTHER" id="PTHR30508">
    <property type="entry name" value="FES CLUSTER ASSEMBLY PROTEIN SUF"/>
    <property type="match status" value="1"/>
</dbReference>
<dbReference type="InterPro" id="IPR045595">
    <property type="entry name" value="SufBD_N"/>
</dbReference>
<organism evidence="4 5">
    <name type="scientific">Candidatus Blackburnbacteria bacterium RIFCSPLOWO2_01_FULL_40_20</name>
    <dbReference type="NCBI Taxonomy" id="1797519"/>
    <lineage>
        <taxon>Bacteria</taxon>
        <taxon>Candidatus Blackburniibacteriota</taxon>
    </lineage>
</organism>
<protein>
    <submittedName>
        <fullName evidence="4">Fe-S cluster assembly protein SufB</fullName>
    </submittedName>
</protein>
<dbReference type="InterPro" id="IPR037284">
    <property type="entry name" value="SUF_FeS_clus_asmbl_SufBD_sf"/>
</dbReference>
<dbReference type="InterPro" id="IPR055346">
    <property type="entry name" value="Fe-S_cluster_assembly_SufBD"/>
</dbReference>
<feature type="domain" description="SUF system FeS cluster assembly SufBD N-terminal" evidence="3">
    <location>
        <begin position="134"/>
        <end position="195"/>
    </location>
</feature>
<gene>
    <name evidence="4" type="ORF">A3A77_00435</name>
</gene>
<comment type="caution">
    <text evidence="4">The sequence shown here is derived from an EMBL/GenBank/DDBJ whole genome shotgun (WGS) entry which is preliminary data.</text>
</comment>
<dbReference type="AlphaFoldDB" id="A0A1G1VBP8"/>
<dbReference type="EMBL" id="MHCC01000025">
    <property type="protein sequence ID" value="OGY12741.1"/>
    <property type="molecule type" value="Genomic_DNA"/>
</dbReference>
<dbReference type="SUPFAM" id="SSF101960">
    <property type="entry name" value="Stabilizer of iron transporter SufD"/>
    <property type="match status" value="1"/>
</dbReference>
<dbReference type="GO" id="GO:0016226">
    <property type="term" value="P:iron-sulfur cluster assembly"/>
    <property type="evidence" value="ECO:0007669"/>
    <property type="project" value="InterPro"/>
</dbReference>
<sequence length="461" mass="51774">MDTQTLTNEISSRKKKIMLKPEKGISSSLVEQISDYKSEPEWMRNYRLKSFEVFKEKKMPAWGPDLSGVNFDDIYYYSQSSIGEADSWEEVPKQIKDTYVKLGIPEAEQKYLAGVKAQWDSEVVYGSVLKTLKKKGVVFMSMDEGLEKYPDLVRRFIGSVVPPEDNKFAALNSAVWSGGSFLYVPKGVKVDMPLQAYFRINARRMGQFERTLIVADEGSFVHYLEGCTSPIYTSNSLHAGVVEIIVKKGARVRYTTVQNWSKNVYNLVTKRAKVEEEGIVEWVDFNGGSKVTMKYPSVYLVGKKARGDVLSLSMAGAGQYQDTGGKVLHLASETSSRIISKSISYKGGRTSYRGLVRVAKNAKDCKVKVNCDALILDKKSRSDTYPVMSILGKGAFVEHEASVSKIEEEKLFYLESRGLGKSDSEMMIVNGFIEPITREIPFEYAIELNRLVKLEMEGSMG</sequence>
<dbReference type="Proteomes" id="UP000178659">
    <property type="component" value="Unassembled WGS sequence"/>
</dbReference>
<proteinExistence type="inferred from homology"/>
<dbReference type="InterPro" id="IPR000825">
    <property type="entry name" value="SUF_FeS_clus_asmbl_SufBD_core"/>
</dbReference>
<accession>A0A1G1VBP8</accession>
<comment type="similarity">
    <text evidence="1">Belongs to the iron-sulfur cluster assembly SufBD family.</text>
</comment>
<evidence type="ECO:0000313" key="4">
    <source>
        <dbReference type="EMBL" id="OGY12741.1"/>
    </source>
</evidence>
<dbReference type="Pfam" id="PF19295">
    <property type="entry name" value="SufBD_N"/>
    <property type="match status" value="1"/>
</dbReference>
<name>A0A1G1VBP8_9BACT</name>
<dbReference type="Pfam" id="PF01458">
    <property type="entry name" value="SUFBD_core"/>
    <property type="match status" value="1"/>
</dbReference>
<evidence type="ECO:0000256" key="1">
    <source>
        <dbReference type="ARBA" id="ARBA00043967"/>
    </source>
</evidence>
<dbReference type="PANTHER" id="PTHR30508:SF1">
    <property type="entry name" value="UPF0051 PROTEIN ABCI8, CHLOROPLASTIC-RELATED"/>
    <property type="match status" value="1"/>
</dbReference>